<dbReference type="PANTHER" id="PTHR13016:SF0">
    <property type="entry name" value="AMME SYNDROME CANDIDATE GENE 1 PROTEIN"/>
    <property type="match status" value="1"/>
</dbReference>
<evidence type="ECO:0000256" key="1">
    <source>
        <dbReference type="SAM" id="MobiDB-lite"/>
    </source>
</evidence>
<dbReference type="NCBIfam" id="TIGR00296">
    <property type="entry name" value="TIGR00296 family protein"/>
    <property type="match status" value="1"/>
</dbReference>
<name>A0A0P7B4W9_9HYPO</name>
<proteinExistence type="predicted"/>
<feature type="region of interest" description="Disordered" evidence="1">
    <location>
        <begin position="63"/>
        <end position="92"/>
    </location>
</feature>
<feature type="compositionally biased region" description="Low complexity" evidence="1">
    <location>
        <begin position="66"/>
        <end position="89"/>
    </location>
</feature>
<gene>
    <name evidence="3" type="ORF">AK830_g10839</name>
</gene>
<feature type="domain" description="AMMECR1" evidence="2">
    <location>
        <begin position="55"/>
        <end position="254"/>
    </location>
</feature>
<dbReference type="SUPFAM" id="SSF143447">
    <property type="entry name" value="AMMECR1-like"/>
    <property type="match status" value="1"/>
</dbReference>
<sequence length="259" mass="28415">MATTEHCLACFEALEAHLSHRKPLSLDEIQTALAASASSSSSSVASPPSSKGVLLQDPALRRLAADSESSSSSTTSLAASTPATSTSSLPLPPTSAPLFVTWNTMDDDDGEPSLRGCIGTFESQPLAEGIPEYSLVSALQDSRFPPIRKSELPTLQVAVTLLTDFEEVDDMYDWDVGVHGLRLSFYDRGRRYGSTYLPDVAAEQGWTKDETLFSLIRKAGWMGSRKHWKDLDLDVTRYQGKKSTLEYRDFKKWRAGLDT</sequence>
<evidence type="ECO:0000313" key="3">
    <source>
        <dbReference type="EMBL" id="KPM35722.1"/>
    </source>
</evidence>
<dbReference type="EMBL" id="LKCW01000236">
    <property type="protein sequence ID" value="KPM35722.1"/>
    <property type="molecule type" value="Genomic_DNA"/>
</dbReference>
<dbReference type="Gene3D" id="3.30.700.20">
    <property type="entry name" value="Hypothetical protein ph0010, domain 1"/>
    <property type="match status" value="1"/>
</dbReference>
<reference evidence="3 4" key="1">
    <citation type="submission" date="2015-09" db="EMBL/GenBank/DDBJ databases">
        <title>Draft genome of a European isolate of the apple canker pathogen Neonectria ditissima.</title>
        <authorList>
            <person name="Gomez-Cortecero A."/>
            <person name="Harrison R.J."/>
            <person name="Armitage A.D."/>
        </authorList>
    </citation>
    <scope>NUCLEOTIDE SEQUENCE [LARGE SCALE GENOMIC DNA]</scope>
    <source>
        <strain evidence="3 4">R09/05</strain>
    </source>
</reference>
<dbReference type="Pfam" id="PF01871">
    <property type="entry name" value="AMMECR1"/>
    <property type="match status" value="1"/>
</dbReference>
<dbReference type="InterPro" id="IPR002733">
    <property type="entry name" value="AMMECR1_domain"/>
</dbReference>
<dbReference type="PANTHER" id="PTHR13016">
    <property type="entry name" value="AMMECR1 HOMOLOG"/>
    <property type="match status" value="1"/>
</dbReference>
<evidence type="ECO:0000313" key="4">
    <source>
        <dbReference type="Proteomes" id="UP000050424"/>
    </source>
</evidence>
<evidence type="ECO:0000259" key="2">
    <source>
        <dbReference type="PROSITE" id="PS51112"/>
    </source>
</evidence>
<keyword evidence="4" id="KW-1185">Reference proteome</keyword>
<comment type="caution">
    <text evidence="3">The sequence shown here is derived from an EMBL/GenBank/DDBJ whole genome shotgun (WGS) entry which is preliminary data.</text>
</comment>
<accession>A0A0P7B4W9</accession>
<dbReference type="OrthoDB" id="24630at2759"/>
<dbReference type="PROSITE" id="PS51112">
    <property type="entry name" value="AMMECR1"/>
    <property type="match status" value="1"/>
</dbReference>
<dbReference type="STRING" id="78410.A0A0P7B4W9"/>
<protein>
    <recommendedName>
        <fullName evidence="2">AMMECR1 domain-containing protein</fullName>
    </recommendedName>
</protein>
<dbReference type="InterPro" id="IPR036071">
    <property type="entry name" value="AMMECR1_dom_sf"/>
</dbReference>
<dbReference type="InterPro" id="IPR027485">
    <property type="entry name" value="AMMECR1_N"/>
</dbReference>
<dbReference type="Proteomes" id="UP000050424">
    <property type="component" value="Unassembled WGS sequence"/>
</dbReference>
<organism evidence="3 4">
    <name type="scientific">Neonectria ditissima</name>
    <dbReference type="NCBI Taxonomy" id="78410"/>
    <lineage>
        <taxon>Eukaryota</taxon>
        <taxon>Fungi</taxon>
        <taxon>Dikarya</taxon>
        <taxon>Ascomycota</taxon>
        <taxon>Pezizomycotina</taxon>
        <taxon>Sordariomycetes</taxon>
        <taxon>Hypocreomycetidae</taxon>
        <taxon>Hypocreales</taxon>
        <taxon>Nectriaceae</taxon>
        <taxon>Neonectria</taxon>
    </lineage>
</organism>
<dbReference type="AlphaFoldDB" id="A0A0P7B4W9"/>
<dbReference type="InterPro" id="IPR023473">
    <property type="entry name" value="AMMECR1"/>
</dbReference>